<dbReference type="PANTHER" id="PTHR42915">
    <property type="entry name" value="HYPOTHETICAL 460 KDA PROTEIN IN FEUA-SIGW INTERGENIC REGION [PRECURSOR]"/>
    <property type="match status" value="1"/>
</dbReference>
<organism evidence="4 5">
    <name type="scientific">Flavivirga rizhaonensis</name>
    <dbReference type="NCBI Taxonomy" id="2559571"/>
    <lineage>
        <taxon>Bacteria</taxon>
        <taxon>Pseudomonadati</taxon>
        <taxon>Bacteroidota</taxon>
        <taxon>Flavobacteriia</taxon>
        <taxon>Flavobacteriales</taxon>
        <taxon>Flavobacteriaceae</taxon>
        <taxon>Flavivirga</taxon>
    </lineage>
</organism>
<dbReference type="InterPro" id="IPR008302">
    <property type="entry name" value="NamZ"/>
</dbReference>
<feature type="chain" id="PRO_5020569939" evidence="1">
    <location>
        <begin position="25"/>
        <end position="432"/>
    </location>
</feature>
<dbReference type="EMBL" id="SRSO01000012">
    <property type="protein sequence ID" value="TGV02545.1"/>
    <property type="molecule type" value="Genomic_DNA"/>
</dbReference>
<keyword evidence="5" id="KW-1185">Reference proteome</keyword>
<proteinExistence type="predicted"/>
<dbReference type="Proteomes" id="UP000307602">
    <property type="component" value="Unassembled WGS sequence"/>
</dbReference>
<feature type="signal peptide" evidence="1">
    <location>
        <begin position="1"/>
        <end position="24"/>
    </location>
</feature>
<dbReference type="Gene3D" id="3.40.50.12170">
    <property type="entry name" value="Uncharacterised protein PF07075, DUF1343"/>
    <property type="match status" value="1"/>
</dbReference>
<dbReference type="AlphaFoldDB" id="A0A4S1DX79"/>
<dbReference type="RefSeq" id="WP_135877092.1">
    <property type="nucleotide sequence ID" value="NZ_SRSO01000012.1"/>
</dbReference>
<name>A0A4S1DX79_9FLAO</name>
<evidence type="ECO:0000259" key="3">
    <source>
        <dbReference type="Pfam" id="PF20732"/>
    </source>
</evidence>
<gene>
    <name evidence="4" type="ORF">EM932_10230</name>
</gene>
<dbReference type="PROSITE" id="PS51257">
    <property type="entry name" value="PROKAR_LIPOPROTEIN"/>
    <property type="match status" value="1"/>
</dbReference>
<dbReference type="InterPro" id="IPR048502">
    <property type="entry name" value="NamZ_N"/>
</dbReference>
<dbReference type="GO" id="GO:0033922">
    <property type="term" value="F:peptidoglycan beta-N-acetylmuramidase activity"/>
    <property type="evidence" value="ECO:0007669"/>
    <property type="project" value="InterPro"/>
</dbReference>
<dbReference type="Pfam" id="PF20732">
    <property type="entry name" value="NamZ_C"/>
    <property type="match status" value="1"/>
</dbReference>
<accession>A0A4S1DX79</accession>
<protein>
    <submittedName>
        <fullName evidence="4">DUF1343 domain-containing protein</fullName>
    </submittedName>
</protein>
<evidence type="ECO:0000313" key="4">
    <source>
        <dbReference type="EMBL" id="TGV02545.1"/>
    </source>
</evidence>
<dbReference type="PIRSF" id="PIRSF016719">
    <property type="entry name" value="UCP016719"/>
    <property type="match status" value="1"/>
</dbReference>
<evidence type="ECO:0000313" key="5">
    <source>
        <dbReference type="Proteomes" id="UP000307602"/>
    </source>
</evidence>
<feature type="domain" description="Peptidoglycan beta-N-acetylmuramidase NamZ C-terminal" evidence="3">
    <location>
        <begin position="293"/>
        <end position="431"/>
    </location>
</feature>
<sequence>MRFNIFKNTVLLFVFIMISCASKAKSKISLKNEISYTKKNDSVIIVGANQTDKYLSFLNGKRVGIVANQTSVIFKKEKIKVMDIDPETNERSVEHVVEKDTMTHLVDSLMSLKIDIKKVFSPEHGFRGRVDAGELVKDGIDTKTNLPIVSLYGKNKKPTKEQLEGLDVVVFDIQDVGVRFYTYISTLHYIMEACSEQGIPVLVLDRPNPNGHYVDGPTLEIKNKSFLGMHPIPLVHGMTIGEYAQMINGEKWLKNGEQCGLTVITIKNYTHDTFYSLPLRPSPNLPNDQAIKLYPSLGLFEGTNVNAGRGTEFQFQRFGAPFIDKTALIFSYTPVANFGAKYPKHKGVVCYGKDLKNEELNGFMTLKWVIEAYQNSTDKSMFFNTNNFTKHAGTDKLQKQIEAGLSETEIKATWQDALESFRETRSKYLIYD</sequence>
<dbReference type="OrthoDB" id="9801061at2"/>
<comment type="caution">
    <text evidence="4">The sequence shown here is derived from an EMBL/GenBank/DDBJ whole genome shotgun (WGS) entry which is preliminary data.</text>
</comment>
<evidence type="ECO:0000256" key="1">
    <source>
        <dbReference type="SAM" id="SignalP"/>
    </source>
</evidence>
<dbReference type="Pfam" id="PF07075">
    <property type="entry name" value="NamZ_N"/>
    <property type="match status" value="1"/>
</dbReference>
<feature type="domain" description="Peptidoglycan beta-N-acetylmuramidase NamZ N-terminal" evidence="2">
    <location>
        <begin position="100"/>
        <end position="288"/>
    </location>
</feature>
<evidence type="ECO:0000259" key="2">
    <source>
        <dbReference type="Pfam" id="PF07075"/>
    </source>
</evidence>
<dbReference type="InterPro" id="IPR048503">
    <property type="entry name" value="NamZ_C"/>
</dbReference>
<keyword evidence="1" id="KW-0732">Signal</keyword>
<dbReference type="PANTHER" id="PTHR42915:SF1">
    <property type="entry name" value="PEPTIDOGLYCAN BETA-N-ACETYLMURAMIDASE NAMZ"/>
    <property type="match status" value="1"/>
</dbReference>
<reference evidence="4 5" key="1">
    <citation type="submission" date="2019-04" db="EMBL/GenBank/DDBJ databases">
        <authorList>
            <person name="Liu A."/>
        </authorList>
    </citation>
    <scope>NUCLEOTIDE SEQUENCE [LARGE SCALE GENOMIC DNA]</scope>
    <source>
        <strain evidence="4 5">RZ03</strain>
    </source>
</reference>
<dbReference type="Gene3D" id="3.90.1150.140">
    <property type="match status" value="1"/>
</dbReference>